<reference evidence="8" key="1">
    <citation type="submission" date="2022-02" db="EMBL/GenBank/DDBJ databases">
        <authorList>
            <person name="Henning P.M."/>
            <person name="McCubbin A.G."/>
            <person name="Shore J.S."/>
        </authorList>
    </citation>
    <scope>NUCLEOTIDE SEQUENCE</scope>
    <source>
        <strain evidence="8">F60SS</strain>
        <tissue evidence="8">Leaves</tissue>
    </source>
</reference>
<organism evidence="8 9">
    <name type="scientific">Turnera subulata</name>
    <dbReference type="NCBI Taxonomy" id="218843"/>
    <lineage>
        <taxon>Eukaryota</taxon>
        <taxon>Viridiplantae</taxon>
        <taxon>Streptophyta</taxon>
        <taxon>Embryophyta</taxon>
        <taxon>Tracheophyta</taxon>
        <taxon>Spermatophyta</taxon>
        <taxon>Magnoliopsida</taxon>
        <taxon>eudicotyledons</taxon>
        <taxon>Gunneridae</taxon>
        <taxon>Pentapetalae</taxon>
        <taxon>rosids</taxon>
        <taxon>fabids</taxon>
        <taxon>Malpighiales</taxon>
        <taxon>Passifloraceae</taxon>
        <taxon>Turnera</taxon>
    </lineage>
</organism>
<evidence type="ECO:0000256" key="2">
    <source>
        <dbReference type="ARBA" id="ARBA00009995"/>
    </source>
</evidence>
<accession>A0A9Q0JAT2</accession>
<keyword evidence="9" id="KW-1185">Reference proteome</keyword>
<gene>
    <name evidence="8" type="ORF">Tsubulata_020002</name>
</gene>
<evidence type="ECO:0000313" key="8">
    <source>
        <dbReference type="EMBL" id="KAJ4834763.1"/>
    </source>
</evidence>
<sequence length="464" mass="50150">MQQPPTSHGYDGHVAVMAFPFGTHAAPMLAVTRRLATYCPTTIFSFFNTSESNISVFSTADEHKLVAPNVKAYELADGVPEGYAFTGKPQERIELFMKAAPRSFREAMEAAVSDAGGKAVSCLVTDAFFWFAAEMAEEMGVAWLPFWTAGVCSLSAHFYTDYIRDRLGSVRDDAVGHEEEPISCIPGMSKIKVGDLPEGVVFGDTQSFFSCMLQKMGLALPKAAAVLINTFQELDPTITSDLNSKFKKFLTIGPVHSMSPSPAAADTYTCIPWLHKQKLASVAYVGFGSVTTPPPHELVALAEALEASNVPFIWSIRDSAKGNLPGGFLERTHGSQGILVPWAPQTSVLAHVAVGVFITHGGWNSLVESVAGGVPMICRPFFGDQRLNGRMVQDVWQVGLKLGPGAFTKDGIIESLDQILYQEKGKILRHNVRALKQLSDIAIGPNGSSTINFMALSEFVSPNP</sequence>
<dbReference type="PROSITE" id="PS00375">
    <property type="entry name" value="UDPGT"/>
    <property type="match status" value="1"/>
</dbReference>
<dbReference type="GO" id="GO:0080043">
    <property type="term" value="F:quercetin 3-O-glucosyltransferase activity"/>
    <property type="evidence" value="ECO:0007669"/>
    <property type="project" value="TreeGrafter"/>
</dbReference>
<dbReference type="Gene3D" id="3.40.50.2000">
    <property type="entry name" value="Glycogen Phosphorylase B"/>
    <property type="match status" value="2"/>
</dbReference>
<evidence type="ECO:0000256" key="3">
    <source>
        <dbReference type="ARBA" id="ARBA00022676"/>
    </source>
</evidence>
<dbReference type="GO" id="GO:0080044">
    <property type="term" value="F:quercetin 7-O-glucosyltransferase activity"/>
    <property type="evidence" value="ECO:0007669"/>
    <property type="project" value="TreeGrafter"/>
</dbReference>
<dbReference type="EC" id="2.4.1.-" evidence="7"/>
<comment type="catalytic activity">
    <reaction evidence="5">
        <text>an anthocyanidin + UDP-alpha-D-glucose + H(+) = an anthocyanidin 3-O-beta-D-glucoside + UDP</text>
        <dbReference type="Rhea" id="RHEA:20093"/>
        <dbReference type="ChEBI" id="CHEBI:15378"/>
        <dbReference type="ChEBI" id="CHEBI:16307"/>
        <dbReference type="ChEBI" id="CHEBI:58223"/>
        <dbReference type="ChEBI" id="CHEBI:58885"/>
        <dbReference type="ChEBI" id="CHEBI:143576"/>
        <dbReference type="EC" id="2.4.1.115"/>
    </reaction>
</comment>
<dbReference type="AlphaFoldDB" id="A0A9Q0JAT2"/>
<comment type="similarity">
    <text evidence="2 6">Belongs to the UDP-glycosyltransferase family.</text>
</comment>
<dbReference type="InterPro" id="IPR035595">
    <property type="entry name" value="UDP_glycos_trans_CS"/>
</dbReference>
<dbReference type="PANTHER" id="PTHR11926:SF1494">
    <property type="entry name" value="FLAVONOL 3-O-GLUCOSYLTRANSFERASE UGT76E12-RELATED"/>
    <property type="match status" value="1"/>
</dbReference>
<evidence type="ECO:0000256" key="6">
    <source>
        <dbReference type="RuleBase" id="RU003718"/>
    </source>
</evidence>
<dbReference type="FunFam" id="3.40.50.2000:FF:000091">
    <property type="entry name" value="Glycosyltransferase"/>
    <property type="match status" value="1"/>
</dbReference>
<dbReference type="FunFam" id="3.40.50.2000:FF:000129">
    <property type="entry name" value="Glycosyltransferase"/>
    <property type="match status" value="1"/>
</dbReference>
<dbReference type="OrthoDB" id="5835829at2759"/>
<dbReference type="GO" id="GO:0047213">
    <property type="term" value="F:anthocyanidin 3-O-glucosyltransferase activity"/>
    <property type="evidence" value="ECO:0007669"/>
    <property type="project" value="UniProtKB-EC"/>
</dbReference>
<comment type="caution">
    <text evidence="8">The sequence shown here is derived from an EMBL/GenBank/DDBJ whole genome shotgun (WGS) entry which is preliminary data.</text>
</comment>
<dbReference type="EMBL" id="JAKUCV010004626">
    <property type="protein sequence ID" value="KAJ4834763.1"/>
    <property type="molecule type" value="Genomic_DNA"/>
</dbReference>
<dbReference type="PANTHER" id="PTHR11926">
    <property type="entry name" value="GLUCOSYL/GLUCURONOSYL TRANSFERASES"/>
    <property type="match status" value="1"/>
</dbReference>
<evidence type="ECO:0000256" key="1">
    <source>
        <dbReference type="ARBA" id="ARBA00004935"/>
    </source>
</evidence>
<dbReference type="CDD" id="cd03784">
    <property type="entry name" value="GT1_Gtf-like"/>
    <property type="match status" value="1"/>
</dbReference>
<dbReference type="Proteomes" id="UP001141552">
    <property type="component" value="Unassembled WGS sequence"/>
</dbReference>
<dbReference type="InterPro" id="IPR002213">
    <property type="entry name" value="UDP_glucos_trans"/>
</dbReference>
<evidence type="ECO:0000256" key="5">
    <source>
        <dbReference type="ARBA" id="ARBA00047606"/>
    </source>
</evidence>
<protein>
    <recommendedName>
        <fullName evidence="7">Glycosyltransferase</fullName>
        <ecNumber evidence="7">2.4.1.-</ecNumber>
    </recommendedName>
</protein>
<comment type="pathway">
    <text evidence="1">Pigment biosynthesis; anthocyanin biosynthesis.</text>
</comment>
<dbReference type="SUPFAM" id="SSF53756">
    <property type="entry name" value="UDP-Glycosyltransferase/glycogen phosphorylase"/>
    <property type="match status" value="1"/>
</dbReference>
<keyword evidence="3 6" id="KW-0328">Glycosyltransferase</keyword>
<evidence type="ECO:0000256" key="4">
    <source>
        <dbReference type="ARBA" id="ARBA00022679"/>
    </source>
</evidence>
<proteinExistence type="inferred from homology"/>
<evidence type="ECO:0000256" key="7">
    <source>
        <dbReference type="RuleBase" id="RU362057"/>
    </source>
</evidence>
<evidence type="ECO:0000313" key="9">
    <source>
        <dbReference type="Proteomes" id="UP001141552"/>
    </source>
</evidence>
<dbReference type="Pfam" id="PF00201">
    <property type="entry name" value="UDPGT"/>
    <property type="match status" value="1"/>
</dbReference>
<keyword evidence="4 6" id="KW-0808">Transferase</keyword>
<name>A0A9Q0JAT2_9ROSI</name>
<reference evidence="8" key="2">
    <citation type="journal article" date="2023" name="Plants (Basel)">
        <title>Annotation of the Turnera subulata (Passifloraceae) Draft Genome Reveals the S-Locus Evolved after the Divergence of Turneroideae from Passifloroideae in a Stepwise Manner.</title>
        <authorList>
            <person name="Henning P.M."/>
            <person name="Roalson E.H."/>
            <person name="Mir W."/>
            <person name="McCubbin A.G."/>
            <person name="Shore J.S."/>
        </authorList>
    </citation>
    <scope>NUCLEOTIDE SEQUENCE</scope>
    <source>
        <strain evidence="8">F60SS</strain>
    </source>
</reference>